<organism evidence="8 9">
    <name type="scientific">Aspergillus granulosus</name>
    <dbReference type="NCBI Taxonomy" id="176169"/>
    <lineage>
        <taxon>Eukaryota</taxon>
        <taxon>Fungi</taxon>
        <taxon>Dikarya</taxon>
        <taxon>Ascomycota</taxon>
        <taxon>Pezizomycotina</taxon>
        <taxon>Eurotiomycetes</taxon>
        <taxon>Eurotiomycetidae</taxon>
        <taxon>Eurotiales</taxon>
        <taxon>Aspergillaceae</taxon>
        <taxon>Aspergillus</taxon>
        <taxon>Aspergillus subgen. Nidulantes</taxon>
    </lineage>
</organism>
<sequence>MVSLQQRPAAIMTNQVGYAAGAILGPVLGGFIGQYTTWRWIFYLNFPLCGITIPILVLGLEGHP</sequence>
<evidence type="ECO:0000256" key="4">
    <source>
        <dbReference type="ARBA" id="ARBA00022989"/>
    </source>
</evidence>
<keyword evidence="4 6" id="KW-1133">Transmembrane helix</keyword>
<evidence type="ECO:0000256" key="6">
    <source>
        <dbReference type="SAM" id="Phobius"/>
    </source>
</evidence>
<evidence type="ECO:0000256" key="3">
    <source>
        <dbReference type="ARBA" id="ARBA00022692"/>
    </source>
</evidence>
<dbReference type="Gene3D" id="1.20.1250.20">
    <property type="entry name" value="MFS general substrate transporter like domains"/>
    <property type="match status" value="1"/>
</dbReference>
<dbReference type="Pfam" id="PF07690">
    <property type="entry name" value="MFS_1"/>
    <property type="match status" value="1"/>
</dbReference>
<evidence type="ECO:0000313" key="8">
    <source>
        <dbReference type="EMBL" id="KAL2818051.1"/>
    </source>
</evidence>
<dbReference type="SUPFAM" id="SSF103473">
    <property type="entry name" value="MFS general substrate transporter"/>
    <property type="match status" value="1"/>
</dbReference>
<keyword evidence="5 6" id="KW-0472">Membrane</keyword>
<feature type="transmembrane region" description="Helical" evidence="6">
    <location>
        <begin position="16"/>
        <end position="34"/>
    </location>
</feature>
<feature type="domain" description="Major facilitator superfamily (MFS) profile" evidence="7">
    <location>
        <begin position="1"/>
        <end position="64"/>
    </location>
</feature>
<comment type="similarity">
    <text evidence="2">Belongs to the major facilitator superfamily. TCR/Tet family.</text>
</comment>
<dbReference type="PANTHER" id="PTHR23501:SF102">
    <property type="entry name" value="DRUG TRANSPORTER, PUTATIVE (AFU_ORTHOLOGUE AFUA_3G08530)-RELATED"/>
    <property type="match status" value="1"/>
</dbReference>
<protein>
    <recommendedName>
        <fullName evidence="7">Major facilitator superfamily (MFS) profile domain-containing protein</fullName>
    </recommendedName>
</protein>
<evidence type="ECO:0000256" key="2">
    <source>
        <dbReference type="ARBA" id="ARBA00007520"/>
    </source>
</evidence>
<keyword evidence="3 6" id="KW-0812">Transmembrane</keyword>
<accession>A0ABR4HRM9</accession>
<dbReference type="Proteomes" id="UP001610334">
    <property type="component" value="Unassembled WGS sequence"/>
</dbReference>
<feature type="transmembrane region" description="Helical" evidence="6">
    <location>
        <begin position="40"/>
        <end position="60"/>
    </location>
</feature>
<name>A0ABR4HRM9_9EURO</name>
<evidence type="ECO:0000313" key="9">
    <source>
        <dbReference type="Proteomes" id="UP001610334"/>
    </source>
</evidence>
<dbReference type="InterPro" id="IPR011701">
    <property type="entry name" value="MFS"/>
</dbReference>
<dbReference type="EMBL" id="JBFXLT010000015">
    <property type="protein sequence ID" value="KAL2818051.1"/>
    <property type="molecule type" value="Genomic_DNA"/>
</dbReference>
<reference evidence="8 9" key="1">
    <citation type="submission" date="2024-07" db="EMBL/GenBank/DDBJ databases">
        <title>Section-level genome sequencing and comparative genomics of Aspergillus sections Usti and Cavernicolus.</title>
        <authorList>
            <consortium name="Lawrence Berkeley National Laboratory"/>
            <person name="Nybo J.L."/>
            <person name="Vesth T.C."/>
            <person name="Theobald S."/>
            <person name="Frisvad J.C."/>
            <person name="Larsen T.O."/>
            <person name="Kjaerboelling I."/>
            <person name="Rothschild-Mancinelli K."/>
            <person name="Lyhne E.K."/>
            <person name="Kogle M.E."/>
            <person name="Barry K."/>
            <person name="Clum A."/>
            <person name="Na H."/>
            <person name="Ledsgaard L."/>
            <person name="Lin J."/>
            <person name="Lipzen A."/>
            <person name="Kuo A."/>
            <person name="Riley R."/>
            <person name="Mondo S."/>
            <person name="Labutti K."/>
            <person name="Haridas S."/>
            <person name="Pangalinan J."/>
            <person name="Salamov A.A."/>
            <person name="Simmons B.A."/>
            <person name="Magnuson J.K."/>
            <person name="Chen J."/>
            <person name="Drula E."/>
            <person name="Henrissat B."/>
            <person name="Wiebenga A."/>
            <person name="Lubbers R.J."/>
            <person name="Gomes A.C."/>
            <person name="Makela M.R."/>
            <person name="Stajich J."/>
            <person name="Grigoriev I.V."/>
            <person name="Mortensen U.H."/>
            <person name="De Vries R.P."/>
            <person name="Baker S.E."/>
            <person name="Andersen M.R."/>
        </authorList>
    </citation>
    <scope>NUCLEOTIDE SEQUENCE [LARGE SCALE GENOMIC DNA]</scope>
    <source>
        <strain evidence="8 9">CBS 588.65</strain>
    </source>
</reference>
<dbReference type="InterPro" id="IPR036259">
    <property type="entry name" value="MFS_trans_sf"/>
</dbReference>
<evidence type="ECO:0000256" key="1">
    <source>
        <dbReference type="ARBA" id="ARBA00004141"/>
    </source>
</evidence>
<dbReference type="InterPro" id="IPR020846">
    <property type="entry name" value="MFS_dom"/>
</dbReference>
<evidence type="ECO:0000259" key="7">
    <source>
        <dbReference type="PROSITE" id="PS50850"/>
    </source>
</evidence>
<evidence type="ECO:0000256" key="5">
    <source>
        <dbReference type="ARBA" id="ARBA00023136"/>
    </source>
</evidence>
<comment type="caution">
    <text evidence="8">The sequence shown here is derived from an EMBL/GenBank/DDBJ whole genome shotgun (WGS) entry which is preliminary data.</text>
</comment>
<proteinExistence type="inferred from homology"/>
<dbReference type="PROSITE" id="PS50850">
    <property type="entry name" value="MFS"/>
    <property type="match status" value="1"/>
</dbReference>
<dbReference type="PANTHER" id="PTHR23501">
    <property type="entry name" value="MAJOR FACILITATOR SUPERFAMILY"/>
    <property type="match status" value="1"/>
</dbReference>
<gene>
    <name evidence="8" type="ORF">BJX63DRAFT_384381</name>
</gene>
<keyword evidence="9" id="KW-1185">Reference proteome</keyword>
<comment type="subcellular location">
    <subcellularLocation>
        <location evidence="1">Membrane</location>
        <topology evidence="1">Multi-pass membrane protein</topology>
    </subcellularLocation>
</comment>